<dbReference type="Proteomes" id="UP000593571">
    <property type="component" value="Unassembled WGS sequence"/>
</dbReference>
<gene>
    <name evidence="2" type="ORF">HJG63_008697</name>
</gene>
<feature type="compositionally biased region" description="Low complexity" evidence="1">
    <location>
        <begin position="1"/>
        <end position="17"/>
    </location>
</feature>
<protein>
    <submittedName>
        <fullName evidence="2">Uncharacterized protein</fullName>
    </submittedName>
</protein>
<feature type="region of interest" description="Disordered" evidence="1">
    <location>
        <begin position="1"/>
        <end position="120"/>
    </location>
</feature>
<keyword evidence="3" id="KW-1185">Reference proteome</keyword>
<name>A0A7J8DIF8_ROUAE</name>
<evidence type="ECO:0000313" key="2">
    <source>
        <dbReference type="EMBL" id="KAF6422911.1"/>
    </source>
</evidence>
<dbReference type="EMBL" id="JACASE010000012">
    <property type="protein sequence ID" value="KAF6422911.1"/>
    <property type="molecule type" value="Genomic_DNA"/>
</dbReference>
<feature type="compositionally biased region" description="Polar residues" evidence="1">
    <location>
        <begin position="48"/>
        <end position="61"/>
    </location>
</feature>
<sequence>MEVSASGRAGRAQARAGGPAGGDMPREARTTRQAPSPPGGDGDRSPGISTSPRGPPSSRQVTPELGVITAVGPTGPGQDRTDLGHRGPALPLSEGVCVQSPSKDAGRVRSGPTLCSVASS</sequence>
<proteinExistence type="predicted"/>
<comment type="caution">
    <text evidence="2">The sequence shown here is derived from an EMBL/GenBank/DDBJ whole genome shotgun (WGS) entry which is preliminary data.</text>
</comment>
<accession>A0A7J8DIF8</accession>
<evidence type="ECO:0000256" key="1">
    <source>
        <dbReference type="SAM" id="MobiDB-lite"/>
    </source>
</evidence>
<evidence type="ECO:0000313" key="3">
    <source>
        <dbReference type="Proteomes" id="UP000593571"/>
    </source>
</evidence>
<dbReference type="AlphaFoldDB" id="A0A7J8DIF8"/>
<organism evidence="2 3">
    <name type="scientific">Rousettus aegyptiacus</name>
    <name type="common">Egyptian fruit bat</name>
    <name type="synonym">Pteropus aegyptiacus</name>
    <dbReference type="NCBI Taxonomy" id="9407"/>
    <lineage>
        <taxon>Eukaryota</taxon>
        <taxon>Metazoa</taxon>
        <taxon>Chordata</taxon>
        <taxon>Craniata</taxon>
        <taxon>Vertebrata</taxon>
        <taxon>Euteleostomi</taxon>
        <taxon>Mammalia</taxon>
        <taxon>Eutheria</taxon>
        <taxon>Laurasiatheria</taxon>
        <taxon>Chiroptera</taxon>
        <taxon>Yinpterochiroptera</taxon>
        <taxon>Pteropodoidea</taxon>
        <taxon>Pteropodidae</taxon>
        <taxon>Rousettinae</taxon>
        <taxon>Rousettus</taxon>
    </lineage>
</organism>
<reference evidence="2 3" key="1">
    <citation type="journal article" date="2020" name="Nature">
        <title>Six reference-quality genomes reveal evolution of bat adaptations.</title>
        <authorList>
            <person name="Jebb D."/>
            <person name="Huang Z."/>
            <person name="Pippel M."/>
            <person name="Hughes G.M."/>
            <person name="Lavrichenko K."/>
            <person name="Devanna P."/>
            <person name="Winkler S."/>
            <person name="Jermiin L.S."/>
            <person name="Skirmuntt E.C."/>
            <person name="Katzourakis A."/>
            <person name="Burkitt-Gray L."/>
            <person name="Ray D.A."/>
            <person name="Sullivan K.A.M."/>
            <person name="Roscito J.G."/>
            <person name="Kirilenko B.M."/>
            <person name="Davalos L.M."/>
            <person name="Corthals A.P."/>
            <person name="Power M.L."/>
            <person name="Jones G."/>
            <person name="Ransome R.D."/>
            <person name="Dechmann D.K.N."/>
            <person name="Locatelli A.G."/>
            <person name="Puechmaille S.J."/>
            <person name="Fedrigo O."/>
            <person name="Jarvis E.D."/>
            <person name="Hiller M."/>
            <person name="Vernes S.C."/>
            <person name="Myers E.W."/>
            <person name="Teeling E.C."/>
        </authorList>
    </citation>
    <scope>NUCLEOTIDE SEQUENCE [LARGE SCALE GENOMIC DNA]</scope>
    <source>
        <strain evidence="2">MRouAeg1</strain>
        <tissue evidence="2">Muscle</tissue>
    </source>
</reference>